<feature type="domain" description="Bacterial bifunctional deaminase-reductase C-terminal" evidence="1">
    <location>
        <begin position="4"/>
        <end position="173"/>
    </location>
</feature>
<dbReference type="PANTHER" id="PTHR38011">
    <property type="entry name" value="DIHYDROFOLATE REDUCTASE FAMILY PROTEIN (AFU_ORTHOLOGUE AFUA_8G06820)"/>
    <property type="match status" value="1"/>
</dbReference>
<accession>A0A7W8QHI8</accession>
<dbReference type="InterPro" id="IPR002734">
    <property type="entry name" value="RibDG_C"/>
</dbReference>
<dbReference type="Proteomes" id="UP000572635">
    <property type="component" value="Unassembled WGS sequence"/>
</dbReference>
<reference evidence="2 3" key="1">
    <citation type="submission" date="2020-08" db="EMBL/GenBank/DDBJ databases">
        <title>Sequencing the genomes of 1000 actinobacteria strains.</title>
        <authorList>
            <person name="Klenk H.-P."/>
        </authorList>
    </citation>
    <scope>NUCLEOTIDE SEQUENCE [LARGE SCALE GENOMIC DNA]</scope>
    <source>
        <strain evidence="2 3">DSM 44551</strain>
    </source>
</reference>
<proteinExistence type="predicted"/>
<dbReference type="InterPro" id="IPR050765">
    <property type="entry name" value="Riboflavin_Biosynth_HTPR"/>
</dbReference>
<dbReference type="InterPro" id="IPR024072">
    <property type="entry name" value="DHFR-like_dom_sf"/>
</dbReference>
<dbReference type="AlphaFoldDB" id="A0A7W8QHI8"/>
<dbReference type="RefSeq" id="WP_184387792.1">
    <property type="nucleotide sequence ID" value="NZ_BAAAJD010000024.1"/>
</dbReference>
<dbReference type="SUPFAM" id="SSF53597">
    <property type="entry name" value="Dihydrofolate reductase-like"/>
    <property type="match status" value="1"/>
</dbReference>
<dbReference type="GO" id="GO:0009231">
    <property type="term" value="P:riboflavin biosynthetic process"/>
    <property type="evidence" value="ECO:0007669"/>
    <property type="project" value="InterPro"/>
</dbReference>
<evidence type="ECO:0000313" key="2">
    <source>
        <dbReference type="EMBL" id="MBB5430139.1"/>
    </source>
</evidence>
<dbReference type="Pfam" id="PF01872">
    <property type="entry name" value="RibD_C"/>
    <property type="match status" value="1"/>
</dbReference>
<dbReference type="EMBL" id="JACHDB010000001">
    <property type="protein sequence ID" value="MBB5430139.1"/>
    <property type="molecule type" value="Genomic_DNA"/>
</dbReference>
<name>A0A7W8QHI8_9ACTN</name>
<dbReference type="PANTHER" id="PTHR38011:SF11">
    <property type="entry name" value="2,5-DIAMINO-6-RIBOSYLAMINO-4(3H)-PYRIMIDINONE 5'-PHOSPHATE REDUCTASE"/>
    <property type="match status" value="1"/>
</dbReference>
<keyword evidence="3" id="KW-1185">Reference proteome</keyword>
<comment type="caution">
    <text evidence="2">The sequence shown here is derived from an EMBL/GenBank/DDBJ whole genome shotgun (WGS) entry which is preliminary data.</text>
</comment>
<dbReference type="Gene3D" id="3.40.430.10">
    <property type="entry name" value="Dihydrofolate Reductase, subunit A"/>
    <property type="match status" value="1"/>
</dbReference>
<gene>
    <name evidence="2" type="ORF">HDA36_000223</name>
</gene>
<protein>
    <submittedName>
        <fullName evidence="2">Dihydrofolate reductase</fullName>
    </submittedName>
</protein>
<evidence type="ECO:0000259" key="1">
    <source>
        <dbReference type="Pfam" id="PF01872"/>
    </source>
</evidence>
<organism evidence="2 3">
    <name type="scientific">Nocardiopsis composta</name>
    <dbReference type="NCBI Taxonomy" id="157465"/>
    <lineage>
        <taxon>Bacteria</taxon>
        <taxon>Bacillati</taxon>
        <taxon>Actinomycetota</taxon>
        <taxon>Actinomycetes</taxon>
        <taxon>Streptosporangiales</taxon>
        <taxon>Nocardiopsidaceae</taxon>
        <taxon>Nocardiopsis</taxon>
    </lineage>
</organism>
<evidence type="ECO:0000313" key="3">
    <source>
        <dbReference type="Proteomes" id="UP000572635"/>
    </source>
</evidence>
<dbReference type="GO" id="GO:0008703">
    <property type="term" value="F:5-amino-6-(5-phosphoribosylamino)uracil reductase activity"/>
    <property type="evidence" value="ECO:0007669"/>
    <property type="project" value="InterPro"/>
</dbReference>
<sequence>MGEIVYFAQQSVDGFIEGPEGEFDWPAVGPELSEYSRAAGEQAGAFLYGRVVWEMMSGFWPRAEELSDDPHDLAFAPAWRAKPKLVVSRTLQGAEWNTRVLADLDELAAAKKEAEGDIVLFGGSELAAALTERGLIDEYRLIVHPVALGGGKRAFADPGRLGLELSESRVFDGTAVLLRYRR</sequence>